<reference evidence="3" key="2">
    <citation type="submission" date="2019-10" db="EMBL/GenBank/DDBJ databases">
        <authorList>
            <consortium name="NCBI Genome Project"/>
        </authorList>
    </citation>
    <scope>NUCLEOTIDE SEQUENCE</scope>
    <source>
        <strain evidence="3">NI907</strain>
    </source>
</reference>
<evidence type="ECO:0000313" key="2">
    <source>
        <dbReference type="Proteomes" id="UP000515153"/>
    </source>
</evidence>
<dbReference type="RefSeq" id="XP_030981358.1">
    <property type="nucleotide sequence ID" value="XM_031127926.1"/>
</dbReference>
<reference evidence="3" key="1">
    <citation type="journal article" date="2019" name="Mol. Biol. Evol.">
        <title>Blast fungal genomes show frequent chromosomal changes, gene gains and losses, and effector gene turnover.</title>
        <authorList>
            <person name="Gomez Luciano L.B."/>
            <person name="Jason Tsai I."/>
            <person name="Chuma I."/>
            <person name="Tosa Y."/>
            <person name="Chen Y.H."/>
            <person name="Li J.Y."/>
            <person name="Li M.Y."/>
            <person name="Jade Lu M.Y."/>
            <person name="Nakayashiki H."/>
            <person name="Li W.H."/>
        </authorList>
    </citation>
    <scope>NUCLEOTIDE SEQUENCE</scope>
    <source>
        <strain evidence="3">NI907</strain>
    </source>
</reference>
<dbReference type="Proteomes" id="UP000515153">
    <property type="component" value="Unplaced"/>
</dbReference>
<organism evidence="2 3">
    <name type="scientific">Pyricularia grisea</name>
    <name type="common">Crabgrass-specific blast fungus</name>
    <name type="synonym">Magnaporthe grisea</name>
    <dbReference type="NCBI Taxonomy" id="148305"/>
    <lineage>
        <taxon>Eukaryota</taxon>
        <taxon>Fungi</taxon>
        <taxon>Dikarya</taxon>
        <taxon>Ascomycota</taxon>
        <taxon>Pezizomycotina</taxon>
        <taxon>Sordariomycetes</taxon>
        <taxon>Sordariomycetidae</taxon>
        <taxon>Magnaporthales</taxon>
        <taxon>Pyriculariaceae</taxon>
        <taxon>Pyricularia</taxon>
    </lineage>
</organism>
<feature type="region of interest" description="Disordered" evidence="1">
    <location>
        <begin position="1"/>
        <end position="53"/>
    </location>
</feature>
<name>A0A6P8B2E6_PYRGI</name>
<protein>
    <submittedName>
        <fullName evidence="3">Uncharacterized protein</fullName>
    </submittedName>
</protein>
<dbReference type="KEGG" id="pgri:PgNI_07922"/>
<keyword evidence="2" id="KW-1185">Reference proteome</keyword>
<evidence type="ECO:0000313" key="3">
    <source>
        <dbReference type="RefSeq" id="XP_030981358.1"/>
    </source>
</evidence>
<proteinExistence type="predicted"/>
<sequence length="132" mass="13974">MRYQALRAPKLDRTATSCTRRSGPPPGLVLAERHDAPAQPATSTHRRQHPDHQPFFAACTAGHSAGRRPRDHEIAGGDEAANHCRIGAWQPVLRPPEVALRGEVAFVHHGCDGIGDGGVGGQSGPADLDGDI</sequence>
<accession>A0A6P8B2E6</accession>
<reference evidence="3" key="3">
    <citation type="submission" date="2025-08" db="UniProtKB">
        <authorList>
            <consortium name="RefSeq"/>
        </authorList>
    </citation>
    <scope>IDENTIFICATION</scope>
    <source>
        <strain evidence="3">NI907</strain>
    </source>
</reference>
<dbReference type="GeneID" id="41962835"/>
<gene>
    <name evidence="3" type="ORF">PgNI_07922</name>
</gene>
<dbReference type="AlphaFoldDB" id="A0A6P8B2E6"/>
<evidence type="ECO:0000256" key="1">
    <source>
        <dbReference type="SAM" id="MobiDB-lite"/>
    </source>
</evidence>